<reference evidence="4" key="1">
    <citation type="submission" date="2016-10" db="EMBL/GenBank/DDBJ databases">
        <authorList>
            <person name="Varghese N."/>
            <person name="Submissions S."/>
        </authorList>
    </citation>
    <scope>NUCLEOTIDE SEQUENCE [LARGE SCALE GENOMIC DNA]</scope>
    <source>
        <strain evidence="4">CGMCC 1.3704</strain>
    </source>
</reference>
<keyword evidence="1" id="KW-1133">Transmembrane helix</keyword>
<dbReference type="EMBL" id="FOSB01000006">
    <property type="protein sequence ID" value="SFK04903.1"/>
    <property type="molecule type" value="Genomic_DNA"/>
</dbReference>
<proteinExistence type="predicted"/>
<evidence type="ECO:0000259" key="2">
    <source>
        <dbReference type="Pfam" id="PF07811"/>
    </source>
</evidence>
<accession>A0A1I3WCH4</accession>
<feature type="transmembrane region" description="Helical" evidence="1">
    <location>
        <begin position="13"/>
        <end position="35"/>
    </location>
</feature>
<protein>
    <submittedName>
        <fullName evidence="3">TadE-like protein</fullName>
    </submittedName>
</protein>
<feature type="domain" description="TadE-like" evidence="2">
    <location>
        <begin position="7"/>
        <end position="49"/>
    </location>
</feature>
<gene>
    <name evidence="3" type="ORF">SAMN04487936_106298</name>
</gene>
<evidence type="ECO:0000313" key="3">
    <source>
        <dbReference type="EMBL" id="SFK04903.1"/>
    </source>
</evidence>
<dbReference type="AlphaFoldDB" id="A0A1I3WCH4"/>
<dbReference type="OrthoDB" id="1683505at2"/>
<evidence type="ECO:0000313" key="4">
    <source>
        <dbReference type="Proteomes" id="UP000183557"/>
    </source>
</evidence>
<dbReference type="Proteomes" id="UP000183557">
    <property type="component" value="Unassembled WGS sequence"/>
</dbReference>
<dbReference type="InterPro" id="IPR012495">
    <property type="entry name" value="TadE-like_dom"/>
</dbReference>
<dbReference type="RefSeq" id="WP_075036895.1">
    <property type="nucleotide sequence ID" value="NZ_FOSB01000006.1"/>
</dbReference>
<sequence>MVKKEDGQSLVEFALVLPILLLLLIGIIDFGRVLYIHLQLELVTQESVRLGGLGQDDEAIRAYAANHFEAGDSSKLDVSITPSGSTRKTGDYVTVSISYPESFLQPLGSASIPYMIETSSTIRVE</sequence>
<name>A0A1I3WCH4_HALDA</name>
<dbReference type="Pfam" id="PF07811">
    <property type="entry name" value="TadE"/>
    <property type="match status" value="1"/>
</dbReference>
<organism evidence="3 4">
    <name type="scientific">Halobacillus dabanensis</name>
    <dbReference type="NCBI Taxonomy" id="240302"/>
    <lineage>
        <taxon>Bacteria</taxon>
        <taxon>Bacillati</taxon>
        <taxon>Bacillota</taxon>
        <taxon>Bacilli</taxon>
        <taxon>Bacillales</taxon>
        <taxon>Bacillaceae</taxon>
        <taxon>Halobacillus</taxon>
    </lineage>
</organism>
<keyword evidence="1" id="KW-0472">Membrane</keyword>
<keyword evidence="1" id="KW-0812">Transmembrane</keyword>
<keyword evidence="4" id="KW-1185">Reference proteome</keyword>
<evidence type="ECO:0000256" key="1">
    <source>
        <dbReference type="SAM" id="Phobius"/>
    </source>
</evidence>